<dbReference type="InterPro" id="IPR000387">
    <property type="entry name" value="Tyr_Pase_dom"/>
</dbReference>
<dbReference type="SUPFAM" id="SSF52799">
    <property type="entry name" value="(Phosphotyrosine protein) phosphatases II"/>
    <property type="match status" value="1"/>
</dbReference>
<protein>
    <submittedName>
        <fullName evidence="2">Protein phosphatase</fullName>
    </submittedName>
</protein>
<feature type="domain" description="Tyrosine specific protein phosphatases" evidence="1">
    <location>
        <begin position="93"/>
        <end position="144"/>
    </location>
</feature>
<dbReference type="Proteomes" id="UP000482800">
    <property type="component" value="Unassembled WGS sequence"/>
</dbReference>
<organism evidence="2 3">
    <name type="scientific">Phytohabitans houttuyneae</name>
    <dbReference type="NCBI Taxonomy" id="1076126"/>
    <lineage>
        <taxon>Bacteria</taxon>
        <taxon>Bacillati</taxon>
        <taxon>Actinomycetota</taxon>
        <taxon>Actinomycetes</taxon>
        <taxon>Micromonosporales</taxon>
        <taxon>Micromonosporaceae</taxon>
    </lineage>
</organism>
<dbReference type="EMBL" id="BLPF01000001">
    <property type="protein sequence ID" value="GFJ79552.1"/>
    <property type="molecule type" value="Genomic_DNA"/>
</dbReference>
<dbReference type="AlphaFoldDB" id="A0A6V8K327"/>
<evidence type="ECO:0000313" key="3">
    <source>
        <dbReference type="Proteomes" id="UP000482800"/>
    </source>
</evidence>
<proteinExistence type="predicted"/>
<dbReference type="Gene3D" id="3.90.190.10">
    <property type="entry name" value="Protein tyrosine phosphatase superfamily"/>
    <property type="match status" value="1"/>
</dbReference>
<dbReference type="InterPro" id="IPR029021">
    <property type="entry name" value="Prot-tyrosine_phosphatase-like"/>
</dbReference>
<dbReference type="PROSITE" id="PS50056">
    <property type="entry name" value="TYR_PHOSPHATASE_2"/>
    <property type="match status" value="1"/>
</dbReference>
<keyword evidence="3" id="KW-1185">Reference proteome</keyword>
<dbReference type="RefSeq" id="WP_218579048.1">
    <property type="nucleotide sequence ID" value="NZ_BAABGO010000001.1"/>
</dbReference>
<evidence type="ECO:0000259" key="1">
    <source>
        <dbReference type="PROSITE" id="PS50056"/>
    </source>
</evidence>
<name>A0A6V8K327_9ACTN</name>
<sequence>MIGPPYADAPWNEIVPGLWQGGHDWRDADGRVRTAVVADEFDLVISLYHRDGCGPADSVEHRHLRIPDGVLLDSDAVAAGQLADLAAATVMTGARVLVRCQAGYNRSGPVTALTLVRLGHDVEAAIDLVRARRSRWALFNEHFLAYLRGAR</sequence>
<gene>
    <name evidence="2" type="ORF">Phou_037320</name>
</gene>
<comment type="caution">
    <text evidence="2">The sequence shown here is derived from an EMBL/GenBank/DDBJ whole genome shotgun (WGS) entry which is preliminary data.</text>
</comment>
<reference evidence="2 3" key="1">
    <citation type="submission" date="2020-03" db="EMBL/GenBank/DDBJ databases">
        <title>Whole genome shotgun sequence of Phytohabitans houttuyneae NBRC 108639.</title>
        <authorList>
            <person name="Komaki H."/>
            <person name="Tamura T."/>
        </authorList>
    </citation>
    <scope>NUCLEOTIDE SEQUENCE [LARGE SCALE GENOMIC DNA]</scope>
    <source>
        <strain evidence="2 3">NBRC 108639</strain>
    </source>
</reference>
<evidence type="ECO:0000313" key="2">
    <source>
        <dbReference type="EMBL" id="GFJ79552.1"/>
    </source>
</evidence>
<accession>A0A6V8K327</accession>
<reference evidence="2 3" key="2">
    <citation type="submission" date="2020-03" db="EMBL/GenBank/DDBJ databases">
        <authorList>
            <person name="Ichikawa N."/>
            <person name="Kimura A."/>
            <person name="Kitahashi Y."/>
            <person name="Uohara A."/>
        </authorList>
    </citation>
    <scope>NUCLEOTIDE SEQUENCE [LARGE SCALE GENOMIC DNA]</scope>
    <source>
        <strain evidence="2 3">NBRC 108639</strain>
    </source>
</reference>